<feature type="region of interest" description="Disordered" evidence="26">
    <location>
        <begin position="1"/>
        <end position="21"/>
    </location>
</feature>
<dbReference type="GO" id="GO:0033314">
    <property type="term" value="P:mitotic DNA replication checkpoint signaling"/>
    <property type="evidence" value="ECO:0007669"/>
    <property type="project" value="UniProtKB-ARBA"/>
</dbReference>
<proteinExistence type="evidence at transcript level"/>
<evidence type="ECO:0000256" key="8">
    <source>
        <dbReference type="ARBA" id="ARBA00022490"/>
    </source>
</evidence>
<evidence type="ECO:0000256" key="7">
    <source>
        <dbReference type="ARBA" id="ARBA00022454"/>
    </source>
</evidence>
<keyword evidence="17" id="KW-0539">Nucleus</keyword>
<dbReference type="GO" id="GO:0005634">
    <property type="term" value="C:nucleus"/>
    <property type="evidence" value="ECO:0007669"/>
    <property type="project" value="UniProtKB-SubCell"/>
</dbReference>
<keyword evidence="9 25" id="KW-0723">Serine/threonine-protein kinase</keyword>
<dbReference type="Pfam" id="PF00069">
    <property type="entry name" value="Pkinase"/>
    <property type="match status" value="1"/>
</dbReference>
<evidence type="ECO:0000256" key="2">
    <source>
        <dbReference type="ARBA" id="ARBA00004286"/>
    </source>
</evidence>
<comment type="catalytic activity">
    <reaction evidence="22">
        <text>L-seryl-[protein] + ATP = O-phospho-L-seryl-[protein] + ADP + H(+)</text>
        <dbReference type="Rhea" id="RHEA:17989"/>
        <dbReference type="Rhea" id="RHEA-COMP:9863"/>
        <dbReference type="Rhea" id="RHEA-COMP:11604"/>
        <dbReference type="ChEBI" id="CHEBI:15378"/>
        <dbReference type="ChEBI" id="CHEBI:29999"/>
        <dbReference type="ChEBI" id="CHEBI:30616"/>
        <dbReference type="ChEBI" id="CHEBI:83421"/>
        <dbReference type="ChEBI" id="CHEBI:456216"/>
        <dbReference type="EC" id="2.7.11.1"/>
    </reaction>
</comment>
<evidence type="ECO:0000256" key="21">
    <source>
        <dbReference type="ARBA" id="ARBA00047899"/>
    </source>
</evidence>
<dbReference type="FunFam" id="3.30.200.20:FF:000229">
    <property type="entry name" value="Serine/threonine-protein kinase Chk1"/>
    <property type="match status" value="1"/>
</dbReference>
<dbReference type="FunFam" id="3.30.310.80:FF:000007">
    <property type="entry name" value="Serine/threonine-protein kinase Chk1 isoform 1"/>
    <property type="match status" value="1"/>
</dbReference>
<keyword evidence="10" id="KW-0597">Phosphoprotein</keyword>
<dbReference type="PANTHER" id="PTHR43895">
    <property type="entry name" value="CALCIUM/CALMODULIN-DEPENDENT PROTEIN KINASE KINASE-RELATED"/>
    <property type="match status" value="1"/>
</dbReference>
<dbReference type="SUPFAM" id="SSF56112">
    <property type="entry name" value="Protein kinase-like (PK-like)"/>
    <property type="match status" value="1"/>
</dbReference>
<evidence type="ECO:0000256" key="12">
    <source>
        <dbReference type="ARBA" id="ARBA00022741"/>
    </source>
</evidence>
<dbReference type="PROSITE" id="PS00108">
    <property type="entry name" value="PROTEIN_KINASE_ST"/>
    <property type="match status" value="1"/>
</dbReference>
<evidence type="ECO:0000256" key="20">
    <source>
        <dbReference type="ARBA" id="ARBA00032547"/>
    </source>
</evidence>
<evidence type="ECO:0000256" key="15">
    <source>
        <dbReference type="ARBA" id="ARBA00022840"/>
    </source>
</evidence>
<dbReference type="GO" id="GO:0035861">
    <property type="term" value="C:site of double-strand break"/>
    <property type="evidence" value="ECO:0007669"/>
    <property type="project" value="TreeGrafter"/>
</dbReference>
<dbReference type="GO" id="GO:0004674">
    <property type="term" value="F:protein serine/threonine kinase activity"/>
    <property type="evidence" value="ECO:0007669"/>
    <property type="project" value="UniProtKB-KW"/>
</dbReference>
<evidence type="ECO:0000256" key="10">
    <source>
        <dbReference type="ARBA" id="ARBA00022553"/>
    </source>
</evidence>
<evidence type="ECO:0000256" key="5">
    <source>
        <dbReference type="ARBA" id="ARBA00012513"/>
    </source>
</evidence>
<evidence type="ECO:0000256" key="18">
    <source>
        <dbReference type="ARBA" id="ARBA00023306"/>
    </source>
</evidence>
<evidence type="ECO:0000256" key="9">
    <source>
        <dbReference type="ARBA" id="ARBA00022527"/>
    </source>
</evidence>
<organism evidence="28">
    <name type="scientific">Amblyomma maculatum</name>
    <name type="common">Gulf Coast tick</name>
    <dbReference type="NCBI Taxonomy" id="34609"/>
    <lineage>
        <taxon>Eukaryota</taxon>
        <taxon>Metazoa</taxon>
        <taxon>Ecdysozoa</taxon>
        <taxon>Arthropoda</taxon>
        <taxon>Chelicerata</taxon>
        <taxon>Arachnida</taxon>
        <taxon>Acari</taxon>
        <taxon>Parasitiformes</taxon>
        <taxon>Ixodida</taxon>
        <taxon>Ixodoidea</taxon>
        <taxon>Ixodidae</taxon>
        <taxon>Amblyomminae</taxon>
        <taxon>Amblyomma</taxon>
    </lineage>
</organism>
<keyword evidence="14" id="KW-0418">Kinase</keyword>
<dbReference type="EMBL" id="JO845271">
    <property type="protein sequence ID" value="AEO36887.1"/>
    <property type="molecule type" value="mRNA"/>
</dbReference>
<dbReference type="FunFam" id="1.10.510.10:FF:000301">
    <property type="entry name" value="Serine/threonine-protein kinase Chk1"/>
    <property type="match status" value="1"/>
</dbReference>
<evidence type="ECO:0000256" key="1">
    <source>
        <dbReference type="ARBA" id="ARBA00004123"/>
    </source>
</evidence>
<dbReference type="GO" id="GO:0005813">
    <property type="term" value="C:centrosome"/>
    <property type="evidence" value="ECO:0007669"/>
    <property type="project" value="UniProtKB-SubCell"/>
</dbReference>
<dbReference type="InterPro" id="IPR034670">
    <property type="entry name" value="Chk1_catalytic_dom"/>
</dbReference>
<keyword evidence="18" id="KW-0131">Cell cycle</keyword>
<evidence type="ECO:0000256" key="11">
    <source>
        <dbReference type="ARBA" id="ARBA00022679"/>
    </source>
</evidence>
<comment type="similarity">
    <text evidence="4">Belongs to the protein kinase superfamily. CAMK Ser/Thr protein kinase family. NIM1 subfamily.</text>
</comment>
<evidence type="ECO:0000259" key="27">
    <source>
        <dbReference type="PROSITE" id="PS50011"/>
    </source>
</evidence>
<dbReference type="InterPro" id="IPR017441">
    <property type="entry name" value="Protein_kinase_ATP_BS"/>
</dbReference>
<dbReference type="PROSITE" id="PS50011">
    <property type="entry name" value="PROTEIN_KINASE_DOM"/>
    <property type="match status" value="1"/>
</dbReference>
<evidence type="ECO:0000313" key="28">
    <source>
        <dbReference type="EMBL" id="AEO36887.1"/>
    </source>
</evidence>
<accession>G3MTR9</accession>
<evidence type="ECO:0000256" key="16">
    <source>
        <dbReference type="ARBA" id="ARBA00023212"/>
    </source>
</evidence>
<dbReference type="PANTHER" id="PTHR43895:SF32">
    <property type="entry name" value="SERINE_THREONINE-PROTEIN KINASE CHK1"/>
    <property type="match status" value="1"/>
</dbReference>
<dbReference type="GO" id="GO:0005524">
    <property type="term" value="F:ATP binding"/>
    <property type="evidence" value="ECO:0007669"/>
    <property type="project" value="UniProtKB-UniRule"/>
</dbReference>
<reference evidence="28" key="1">
    <citation type="journal article" date="2011" name="PLoS ONE">
        <title>A deep insight into the sialotranscriptome of the gulf coast tick, Amblyomma maculatum.</title>
        <authorList>
            <person name="Karim S."/>
            <person name="Singh P."/>
            <person name="Ribeiro J.M."/>
        </authorList>
    </citation>
    <scope>NUCLEOTIDE SEQUENCE</scope>
    <source>
        <tissue evidence="28">Salivary gland</tissue>
    </source>
</reference>
<evidence type="ECO:0000256" key="6">
    <source>
        <dbReference type="ARBA" id="ARBA00022045"/>
    </source>
</evidence>
<name>G3MTR9_AMBMU</name>
<dbReference type="CDD" id="cd14069">
    <property type="entry name" value="STKc_Chk1"/>
    <property type="match status" value="1"/>
</dbReference>
<keyword evidence="15 24" id="KW-0067">ATP-binding</keyword>
<evidence type="ECO:0000256" key="13">
    <source>
        <dbReference type="ARBA" id="ARBA00022763"/>
    </source>
</evidence>
<dbReference type="GO" id="GO:0005737">
    <property type="term" value="C:cytoplasm"/>
    <property type="evidence" value="ECO:0007669"/>
    <property type="project" value="TreeGrafter"/>
</dbReference>
<protein>
    <recommendedName>
        <fullName evidence="23">Serine/threonine-protein kinase CHK1</fullName>
        <ecNumber evidence="5">2.7.11.1</ecNumber>
    </recommendedName>
    <alternativeName>
        <fullName evidence="19">CHK1 checkpoint homolog</fullName>
    </alternativeName>
    <alternativeName>
        <fullName evidence="20">Checkpoint kinase-1</fullName>
    </alternativeName>
    <alternativeName>
        <fullName evidence="6">Serine/threonine-protein kinase Chk1</fullName>
    </alternativeName>
</protein>
<dbReference type="GO" id="GO:0007095">
    <property type="term" value="P:mitotic G2 DNA damage checkpoint signaling"/>
    <property type="evidence" value="ECO:0007669"/>
    <property type="project" value="TreeGrafter"/>
</dbReference>
<evidence type="ECO:0000256" key="22">
    <source>
        <dbReference type="ARBA" id="ARBA00048679"/>
    </source>
</evidence>
<evidence type="ECO:0000256" key="23">
    <source>
        <dbReference type="ARBA" id="ARBA00070697"/>
    </source>
</evidence>
<keyword evidence="7" id="KW-0158">Chromosome</keyword>
<evidence type="ECO:0000256" key="17">
    <source>
        <dbReference type="ARBA" id="ARBA00023242"/>
    </source>
</evidence>
<comment type="catalytic activity">
    <reaction evidence="21">
        <text>L-threonyl-[protein] + ATP = O-phospho-L-threonyl-[protein] + ADP + H(+)</text>
        <dbReference type="Rhea" id="RHEA:46608"/>
        <dbReference type="Rhea" id="RHEA-COMP:11060"/>
        <dbReference type="Rhea" id="RHEA-COMP:11605"/>
        <dbReference type="ChEBI" id="CHEBI:15378"/>
        <dbReference type="ChEBI" id="CHEBI:30013"/>
        <dbReference type="ChEBI" id="CHEBI:30616"/>
        <dbReference type="ChEBI" id="CHEBI:61977"/>
        <dbReference type="ChEBI" id="CHEBI:456216"/>
        <dbReference type="EC" id="2.7.11.1"/>
    </reaction>
</comment>
<keyword evidence="13" id="KW-0227">DNA damage</keyword>
<dbReference type="Gene3D" id="3.30.310.80">
    <property type="entry name" value="Kinase associated domain 1, KA1"/>
    <property type="match status" value="1"/>
</dbReference>
<dbReference type="InterPro" id="IPR011009">
    <property type="entry name" value="Kinase-like_dom_sf"/>
</dbReference>
<sequence length="499" mass="55975">MGLTPGAKSMACPASPSTSTTKHEFVEGWDLTQVLGEGAYGEVKLLVNRATQEAVAVKVLNSDHPEAAENFRKEICVHRMLNNENIIKYYGHRKDGTHQYIFLEYASGGELFDRIEPDYGVDQADAQRYFRQIISGVEYLHSKGVAHRDLKPENILLDANDNVKISDFGLATVFRFRGEERLLVKRCGTLPYIAPEVLVKQYHAEPADIWSCGVILVALLGGELPWDKPAASCTEYKDWKECKITVPPWSKLDNAVLSLLRKILMPSPGKRYTIEQIKNHQWMKKHLKPKNTNSKWLASGADSLARKKSCFDIGHSGDATRDDTITRLSSSQPDPVRSLEEPGQELAPAAKELAQHIISFSQPAQLDDMLLSTQTLGTQGSSQTPLQKLVKRMTRFFVTTDAQQTLEELKSLFERLGYTWKTNSFGQITVTTQDKRKAQLVFKASLIEMSAKILVDFRLSRGDGLEFKKHFVIIRNHLSEHIAKGPVSWPIAVATNSIP</sequence>
<keyword evidence="16" id="KW-0206">Cytoskeleton</keyword>
<dbReference type="SMART" id="SM00220">
    <property type="entry name" value="S_TKc"/>
    <property type="match status" value="1"/>
</dbReference>
<evidence type="ECO:0000256" key="26">
    <source>
        <dbReference type="SAM" id="MobiDB-lite"/>
    </source>
</evidence>
<dbReference type="InterPro" id="IPR000719">
    <property type="entry name" value="Prot_kinase_dom"/>
</dbReference>
<evidence type="ECO:0000256" key="14">
    <source>
        <dbReference type="ARBA" id="ARBA00022777"/>
    </source>
</evidence>
<feature type="binding site" evidence="24">
    <location>
        <position position="58"/>
    </location>
    <ligand>
        <name>ATP</name>
        <dbReference type="ChEBI" id="CHEBI:30616"/>
    </ligand>
</feature>
<evidence type="ECO:0000256" key="25">
    <source>
        <dbReference type="RuleBase" id="RU000304"/>
    </source>
</evidence>
<dbReference type="Gene3D" id="3.30.200.20">
    <property type="entry name" value="Phosphorylase Kinase, domain 1"/>
    <property type="match status" value="1"/>
</dbReference>
<dbReference type="InterPro" id="IPR008271">
    <property type="entry name" value="Ser/Thr_kinase_AS"/>
</dbReference>
<evidence type="ECO:0000256" key="24">
    <source>
        <dbReference type="PROSITE-ProRule" id="PRU10141"/>
    </source>
</evidence>
<comment type="subcellular location">
    <subcellularLocation>
        <location evidence="2">Chromosome</location>
    </subcellularLocation>
    <subcellularLocation>
        <location evidence="3">Cytoplasm</location>
        <location evidence="3">Cytoskeleton</location>
        <location evidence="3">Microtubule organizing center</location>
        <location evidence="3">Centrosome</location>
    </subcellularLocation>
    <subcellularLocation>
        <location evidence="1">Nucleus</location>
    </subcellularLocation>
</comment>
<feature type="domain" description="Protein kinase" evidence="27">
    <location>
        <begin position="29"/>
        <end position="283"/>
    </location>
</feature>
<keyword evidence="11" id="KW-0808">Transferase</keyword>
<keyword evidence="12 24" id="KW-0547">Nucleotide-binding</keyword>
<dbReference type="EC" id="2.7.11.1" evidence="5"/>
<dbReference type="Gene3D" id="1.10.510.10">
    <property type="entry name" value="Transferase(Phosphotransferase) domain 1"/>
    <property type="match status" value="1"/>
</dbReference>
<evidence type="ECO:0000256" key="19">
    <source>
        <dbReference type="ARBA" id="ARBA00030691"/>
    </source>
</evidence>
<evidence type="ECO:0000256" key="3">
    <source>
        <dbReference type="ARBA" id="ARBA00004300"/>
    </source>
</evidence>
<evidence type="ECO:0000256" key="4">
    <source>
        <dbReference type="ARBA" id="ARBA00010791"/>
    </source>
</evidence>
<dbReference type="PROSITE" id="PS00107">
    <property type="entry name" value="PROTEIN_KINASE_ATP"/>
    <property type="match status" value="1"/>
</dbReference>
<dbReference type="AlphaFoldDB" id="G3MTR9"/>
<keyword evidence="8" id="KW-0963">Cytoplasm</keyword>